<evidence type="ECO:0000256" key="1">
    <source>
        <dbReference type="ARBA" id="ARBA00004141"/>
    </source>
</evidence>
<dbReference type="GO" id="GO:0005254">
    <property type="term" value="F:chloride channel activity"/>
    <property type="evidence" value="ECO:0007669"/>
    <property type="project" value="TreeGrafter"/>
</dbReference>
<evidence type="ECO:0000256" key="7">
    <source>
        <dbReference type="SAM" id="MobiDB-lite"/>
    </source>
</evidence>
<gene>
    <name evidence="9" type="ORF">ECPE_LOCUS15851</name>
</gene>
<keyword evidence="10" id="KW-1185">Reference proteome</keyword>
<feature type="transmembrane region" description="Helical" evidence="6">
    <location>
        <begin position="217"/>
        <end position="240"/>
    </location>
</feature>
<evidence type="ECO:0000313" key="9">
    <source>
        <dbReference type="EMBL" id="VDP93123.1"/>
    </source>
</evidence>
<evidence type="ECO:0000256" key="4">
    <source>
        <dbReference type="ARBA" id="ARBA00022989"/>
    </source>
</evidence>
<dbReference type="Proteomes" id="UP000272942">
    <property type="component" value="Unassembled WGS sequence"/>
</dbReference>
<evidence type="ECO:0000256" key="6">
    <source>
        <dbReference type="RuleBase" id="RU280814"/>
    </source>
</evidence>
<organism evidence="11">
    <name type="scientific">Echinostoma caproni</name>
    <dbReference type="NCBI Taxonomy" id="27848"/>
    <lineage>
        <taxon>Eukaryota</taxon>
        <taxon>Metazoa</taxon>
        <taxon>Spiralia</taxon>
        <taxon>Lophotrochozoa</taxon>
        <taxon>Platyhelminthes</taxon>
        <taxon>Trematoda</taxon>
        <taxon>Digenea</taxon>
        <taxon>Plagiorchiida</taxon>
        <taxon>Echinostomata</taxon>
        <taxon>Echinostomatoidea</taxon>
        <taxon>Echinostomatidae</taxon>
        <taxon>Echinostoma</taxon>
    </lineage>
</organism>
<reference evidence="11" key="1">
    <citation type="submission" date="2016-06" db="UniProtKB">
        <authorList>
            <consortium name="WormBaseParasite"/>
        </authorList>
    </citation>
    <scope>IDENTIFICATION</scope>
</reference>
<evidence type="ECO:0000313" key="11">
    <source>
        <dbReference type="WBParaSite" id="ECPE_0001589101-mRNA-1"/>
    </source>
</evidence>
<dbReference type="AlphaFoldDB" id="A0A183B9G6"/>
<keyword evidence="3 6" id="KW-0812">Transmembrane</keyword>
<comment type="similarity">
    <text evidence="2 6">Belongs to the anoctamin family.</text>
</comment>
<evidence type="ECO:0000256" key="5">
    <source>
        <dbReference type="ARBA" id="ARBA00023136"/>
    </source>
</evidence>
<evidence type="ECO:0000256" key="2">
    <source>
        <dbReference type="ARBA" id="ARBA00009671"/>
    </source>
</evidence>
<evidence type="ECO:0000256" key="3">
    <source>
        <dbReference type="ARBA" id="ARBA00022692"/>
    </source>
</evidence>
<dbReference type="Pfam" id="PF04547">
    <property type="entry name" value="Anoctamin"/>
    <property type="match status" value="1"/>
</dbReference>
<name>A0A183B9G6_9TREM</name>
<dbReference type="WBParaSite" id="ECPE_0001589101-mRNA-1">
    <property type="protein sequence ID" value="ECPE_0001589101-mRNA-1"/>
    <property type="gene ID" value="ECPE_0001589101"/>
</dbReference>
<reference evidence="9 10" key="2">
    <citation type="submission" date="2018-11" db="EMBL/GenBank/DDBJ databases">
        <authorList>
            <consortium name="Pathogen Informatics"/>
        </authorList>
    </citation>
    <scope>NUCLEOTIDE SEQUENCE [LARGE SCALE GENOMIC DNA]</scope>
    <source>
        <strain evidence="9 10">Egypt</strain>
    </source>
</reference>
<keyword evidence="5 6" id="KW-0472">Membrane</keyword>
<feature type="region of interest" description="Disordered" evidence="7">
    <location>
        <begin position="144"/>
        <end position="197"/>
    </location>
</feature>
<dbReference type="InterPro" id="IPR049452">
    <property type="entry name" value="Anoctamin_TM"/>
</dbReference>
<keyword evidence="4 6" id="KW-1133">Transmembrane helix</keyword>
<comment type="caution">
    <text evidence="6">Lacks conserved residue(s) required for the propagation of feature annotation.</text>
</comment>
<feature type="compositionally biased region" description="Polar residues" evidence="7">
    <location>
        <begin position="145"/>
        <end position="161"/>
    </location>
</feature>
<comment type="subcellular location">
    <subcellularLocation>
        <location evidence="1 6">Membrane</location>
        <topology evidence="1 6">Multi-pass membrane protein</topology>
    </subcellularLocation>
</comment>
<sequence length="274" mass="30721">MPISTVGVEGLISGFGPATETNMNKGSGLDEVSPRVTQARVCTKDFSEEHQCSIQGSVDHVCEIGNAFRAGVFSVIVLQFMNSFYSLFYTAFYLRDLEMLQQQLTTVLITRQCIGNLREVFLPYGHSRLRQVLLSFRYERHKQQQDSITPHNETCSTSKPTTIDGDMNPDAEIRQRKDHSDANVSGNESPDEQPIHAPEREATLLPYDGPDEDFLEIFIQFGYISMFSCVFPVAAALALLNNIVEIRADAFKLTHSFQRPFAHPAHSIGVWQVG</sequence>
<proteinExistence type="inferred from homology"/>
<dbReference type="InterPro" id="IPR007632">
    <property type="entry name" value="Anoctamin"/>
</dbReference>
<feature type="domain" description="Anoctamin transmembrane" evidence="8">
    <location>
        <begin position="74"/>
        <end position="272"/>
    </location>
</feature>
<feature type="compositionally biased region" description="Basic and acidic residues" evidence="7">
    <location>
        <begin position="171"/>
        <end position="181"/>
    </location>
</feature>
<accession>A0A183B9G6</accession>
<dbReference type="GO" id="GO:0005886">
    <property type="term" value="C:plasma membrane"/>
    <property type="evidence" value="ECO:0007669"/>
    <property type="project" value="TreeGrafter"/>
</dbReference>
<dbReference type="PANTHER" id="PTHR12308:SF74">
    <property type="entry name" value="ANOCTAMIN"/>
    <property type="match status" value="1"/>
</dbReference>
<dbReference type="EMBL" id="UZAN01062000">
    <property type="protein sequence ID" value="VDP93123.1"/>
    <property type="molecule type" value="Genomic_DNA"/>
</dbReference>
<protein>
    <recommendedName>
        <fullName evidence="6">Anoctamin</fullName>
    </recommendedName>
</protein>
<evidence type="ECO:0000313" key="10">
    <source>
        <dbReference type="Proteomes" id="UP000272942"/>
    </source>
</evidence>
<dbReference type="OrthoDB" id="296386at2759"/>
<dbReference type="PANTHER" id="PTHR12308">
    <property type="entry name" value="ANOCTAMIN"/>
    <property type="match status" value="1"/>
</dbReference>
<evidence type="ECO:0000259" key="8">
    <source>
        <dbReference type="Pfam" id="PF04547"/>
    </source>
</evidence>